<dbReference type="OrthoDB" id="9816221at2"/>
<sequence>MAELTTLARPYAKAAFEYARDKQALADWSEQMATVARVSADPHIKAVLQDPAGAGERQADILADVCGDALGSDVKRFLSVLAQNRRLVLLPQISALFDDFRADHEKSVDVEVVSAFELEDEMTQNLVAALGKRLERKVNVRTTTDASLLGGVLIKAGDLVIDGSLRGRLNKLAAALNS</sequence>
<evidence type="ECO:0000256" key="6">
    <source>
        <dbReference type="ARBA" id="ARBA00023196"/>
    </source>
</evidence>
<dbReference type="Gene3D" id="1.10.520.20">
    <property type="entry name" value="N-terminal domain of the delta subunit of the F1F0-ATP synthase"/>
    <property type="match status" value="1"/>
</dbReference>
<dbReference type="InterPro" id="IPR020781">
    <property type="entry name" value="ATPase_OSCP/d_CS"/>
</dbReference>
<evidence type="ECO:0000256" key="5">
    <source>
        <dbReference type="ARBA" id="ARBA00023136"/>
    </source>
</evidence>
<evidence type="ECO:0000256" key="8">
    <source>
        <dbReference type="HAMAP-Rule" id="MF_01416"/>
    </source>
</evidence>
<dbReference type="HAMAP" id="MF_01416">
    <property type="entry name" value="ATP_synth_delta_bact"/>
    <property type="match status" value="1"/>
</dbReference>
<evidence type="ECO:0000313" key="10">
    <source>
        <dbReference type="Proteomes" id="UP000234845"/>
    </source>
</evidence>
<dbReference type="InterPro" id="IPR000711">
    <property type="entry name" value="ATPase_OSCP/dsu"/>
</dbReference>
<keyword evidence="4 8" id="KW-0406">Ion transport</keyword>
<keyword evidence="3 8" id="KW-0375">Hydrogen ion transport</keyword>
<dbReference type="NCBIfam" id="TIGR01145">
    <property type="entry name" value="ATP_synt_delta"/>
    <property type="match status" value="1"/>
</dbReference>
<dbReference type="GO" id="GO:0005886">
    <property type="term" value="C:plasma membrane"/>
    <property type="evidence" value="ECO:0007669"/>
    <property type="project" value="UniProtKB-SubCell"/>
</dbReference>
<dbReference type="EMBL" id="PKLZ01000002">
    <property type="protein sequence ID" value="PLW83451.1"/>
    <property type="molecule type" value="Genomic_DNA"/>
</dbReference>
<name>A0A2N5Y507_9GAMM</name>
<organism evidence="9 10">
    <name type="scientific">Kineobactrum sediminis</name>
    <dbReference type="NCBI Taxonomy" id="1905677"/>
    <lineage>
        <taxon>Bacteria</taxon>
        <taxon>Pseudomonadati</taxon>
        <taxon>Pseudomonadota</taxon>
        <taxon>Gammaproteobacteria</taxon>
        <taxon>Cellvibrionales</taxon>
        <taxon>Halieaceae</taxon>
        <taxon>Kineobactrum</taxon>
    </lineage>
</organism>
<keyword evidence="6 8" id="KW-0139">CF(1)</keyword>
<dbReference type="InterPro" id="IPR026015">
    <property type="entry name" value="ATP_synth_OSCP/delta_N_sf"/>
</dbReference>
<dbReference type="Pfam" id="PF00213">
    <property type="entry name" value="OSCP"/>
    <property type="match status" value="1"/>
</dbReference>
<comment type="similarity">
    <text evidence="8">Belongs to the ATPase delta chain family.</text>
</comment>
<evidence type="ECO:0000256" key="7">
    <source>
        <dbReference type="ARBA" id="ARBA00023310"/>
    </source>
</evidence>
<dbReference type="PANTHER" id="PTHR11910">
    <property type="entry name" value="ATP SYNTHASE DELTA CHAIN"/>
    <property type="match status" value="1"/>
</dbReference>
<keyword evidence="10" id="KW-1185">Reference proteome</keyword>
<comment type="subcellular location">
    <subcellularLocation>
        <location evidence="8">Cell membrane</location>
        <topology evidence="8">Peripheral membrane protein</topology>
    </subcellularLocation>
    <subcellularLocation>
        <location evidence="1">Membrane</location>
    </subcellularLocation>
</comment>
<reference evidence="10" key="1">
    <citation type="submission" date="2017-11" db="EMBL/GenBank/DDBJ databases">
        <title>The draft genome sequence of Chromatocurvus sp. F02.</title>
        <authorList>
            <person name="Du Z.-J."/>
            <person name="Chang Y.-Q."/>
        </authorList>
    </citation>
    <scope>NUCLEOTIDE SEQUENCE [LARGE SCALE GENOMIC DNA]</scope>
    <source>
        <strain evidence="10">F02</strain>
    </source>
</reference>
<dbReference type="AlphaFoldDB" id="A0A2N5Y507"/>
<keyword evidence="5 8" id="KW-0472">Membrane</keyword>
<keyword evidence="7 8" id="KW-0066">ATP synthesis</keyword>
<dbReference type="NCBIfam" id="NF004402">
    <property type="entry name" value="PRK05758.2-2"/>
    <property type="match status" value="1"/>
</dbReference>
<keyword evidence="8" id="KW-1003">Cell membrane</keyword>
<comment type="caution">
    <text evidence="9">The sequence shown here is derived from an EMBL/GenBank/DDBJ whole genome shotgun (WGS) entry which is preliminary data.</text>
</comment>
<gene>
    <name evidence="8" type="primary">atpH</name>
    <name evidence="9" type="ORF">CWI75_03605</name>
</gene>
<accession>A0A2N5Y507</accession>
<dbReference type="RefSeq" id="WP_101520133.1">
    <property type="nucleotide sequence ID" value="NZ_PKLZ01000002.1"/>
</dbReference>
<comment type="function">
    <text evidence="8">F(1)F(0) ATP synthase produces ATP from ADP in the presence of a proton or sodium gradient. F-type ATPases consist of two structural domains, F(1) containing the extramembraneous catalytic core and F(0) containing the membrane proton channel, linked together by a central stalk and a peripheral stalk. During catalysis, ATP synthesis in the catalytic domain of F(1) is coupled via a rotary mechanism of the central stalk subunits to proton translocation.</text>
</comment>
<dbReference type="PROSITE" id="PS00389">
    <property type="entry name" value="ATPASE_DELTA"/>
    <property type="match status" value="1"/>
</dbReference>
<dbReference type="GO" id="GO:0046933">
    <property type="term" value="F:proton-transporting ATP synthase activity, rotational mechanism"/>
    <property type="evidence" value="ECO:0007669"/>
    <property type="project" value="UniProtKB-UniRule"/>
</dbReference>
<evidence type="ECO:0000256" key="2">
    <source>
        <dbReference type="ARBA" id="ARBA00022448"/>
    </source>
</evidence>
<protein>
    <recommendedName>
        <fullName evidence="8">ATP synthase subunit delta</fullName>
    </recommendedName>
    <alternativeName>
        <fullName evidence="8">ATP synthase F(1) sector subunit delta</fullName>
    </alternativeName>
    <alternativeName>
        <fullName evidence="8">F-type ATPase subunit delta</fullName>
        <shortName evidence="8">F-ATPase subunit delta</shortName>
    </alternativeName>
</protein>
<dbReference type="PRINTS" id="PR00125">
    <property type="entry name" value="ATPASEDELTA"/>
</dbReference>
<keyword evidence="2 8" id="KW-0813">Transport</keyword>
<dbReference type="GO" id="GO:0045259">
    <property type="term" value="C:proton-transporting ATP synthase complex"/>
    <property type="evidence" value="ECO:0007669"/>
    <property type="project" value="UniProtKB-KW"/>
</dbReference>
<proteinExistence type="inferred from homology"/>
<dbReference type="Proteomes" id="UP000234845">
    <property type="component" value="Unassembled WGS sequence"/>
</dbReference>
<comment type="function">
    <text evidence="8">This protein is part of the stalk that links CF(0) to CF(1). It either transmits conformational changes from CF(0) to CF(1) or is implicated in proton conduction.</text>
</comment>
<dbReference type="SUPFAM" id="SSF47928">
    <property type="entry name" value="N-terminal domain of the delta subunit of the F1F0-ATP synthase"/>
    <property type="match status" value="1"/>
</dbReference>
<evidence type="ECO:0000256" key="1">
    <source>
        <dbReference type="ARBA" id="ARBA00004370"/>
    </source>
</evidence>
<evidence type="ECO:0000256" key="3">
    <source>
        <dbReference type="ARBA" id="ARBA00022781"/>
    </source>
</evidence>
<evidence type="ECO:0000256" key="4">
    <source>
        <dbReference type="ARBA" id="ARBA00023065"/>
    </source>
</evidence>
<evidence type="ECO:0000313" key="9">
    <source>
        <dbReference type="EMBL" id="PLW83451.1"/>
    </source>
</evidence>